<accession>A0A1S8MH20</accession>
<dbReference type="PANTHER" id="PTHR42711:SF13">
    <property type="entry name" value="ABC TRANSPORTER, ATP-BINDING PROTEIN"/>
    <property type="match status" value="1"/>
</dbReference>
<dbReference type="InterPro" id="IPR003593">
    <property type="entry name" value="AAA+_ATPase"/>
</dbReference>
<evidence type="ECO:0000313" key="8">
    <source>
        <dbReference type="EMBL" id="URZ13089.1"/>
    </source>
</evidence>
<comment type="subcellular location">
    <subcellularLocation>
        <location evidence="1">Cell membrane</location>
    </subcellularLocation>
</comment>
<evidence type="ECO:0000313" key="9">
    <source>
        <dbReference type="Proteomes" id="UP000190951"/>
    </source>
</evidence>
<dbReference type="PROSITE" id="PS50893">
    <property type="entry name" value="ABC_TRANSPORTER_2"/>
    <property type="match status" value="1"/>
</dbReference>
<dbReference type="GO" id="GO:0005886">
    <property type="term" value="C:plasma membrane"/>
    <property type="evidence" value="ECO:0007669"/>
    <property type="project" value="UniProtKB-SubCell"/>
</dbReference>
<keyword evidence="7" id="KW-0472">Membrane</keyword>
<dbReference type="InterPro" id="IPR027417">
    <property type="entry name" value="P-loop_NTPase"/>
</dbReference>
<reference evidence="8 9" key="1">
    <citation type="submission" date="2022-04" db="EMBL/GenBank/DDBJ databases">
        <title>Genome sequence of C. roseum typestrain.</title>
        <authorList>
            <person name="Poehlein A."/>
            <person name="Schoch T."/>
            <person name="Duerre P."/>
            <person name="Daniel R."/>
        </authorList>
    </citation>
    <scope>NUCLEOTIDE SEQUENCE [LARGE SCALE GENOMIC DNA]</scope>
    <source>
        <strain evidence="8 9">DSM 7320</strain>
    </source>
</reference>
<dbReference type="STRING" id="84029.CROST_18170"/>
<evidence type="ECO:0000256" key="1">
    <source>
        <dbReference type="ARBA" id="ARBA00004236"/>
    </source>
</evidence>
<dbReference type="PANTHER" id="PTHR42711">
    <property type="entry name" value="ABC TRANSPORTER ATP-BINDING PROTEIN"/>
    <property type="match status" value="1"/>
</dbReference>
<dbReference type="EMBL" id="CP096983">
    <property type="protein sequence ID" value="URZ13089.1"/>
    <property type="molecule type" value="Genomic_DNA"/>
</dbReference>
<keyword evidence="2" id="KW-0813">Transport</keyword>
<dbReference type="EC" id="3.6.3.-" evidence="8"/>
<evidence type="ECO:0000256" key="7">
    <source>
        <dbReference type="ARBA" id="ARBA00023136"/>
    </source>
</evidence>
<keyword evidence="9" id="KW-1185">Reference proteome</keyword>
<protein>
    <submittedName>
        <fullName evidence="8">Fluoroquinolones export ATP-binding protein</fullName>
        <ecNumber evidence="8">3.6.3.-</ecNumber>
    </submittedName>
</protein>
<dbReference type="SMART" id="SM00382">
    <property type="entry name" value="AAA"/>
    <property type="match status" value="1"/>
</dbReference>
<dbReference type="PROSITE" id="PS00211">
    <property type="entry name" value="ABC_TRANSPORTER_1"/>
    <property type="match status" value="1"/>
</dbReference>
<dbReference type="RefSeq" id="WP_077832167.1">
    <property type="nucleotide sequence ID" value="NZ_CP096983.1"/>
</dbReference>
<dbReference type="GO" id="GO:0016887">
    <property type="term" value="F:ATP hydrolysis activity"/>
    <property type="evidence" value="ECO:0007669"/>
    <property type="project" value="InterPro"/>
</dbReference>
<dbReference type="InterPro" id="IPR050763">
    <property type="entry name" value="ABC_transporter_ATP-binding"/>
</dbReference>
<evidence type="ECO:0000256" key="5">
    <source>
        <dbReference type="ARBA" id="ARBA00022840"/>
    </source>
</evidence>
<keyword evidence="8" id="KW-0378">Hydrolase</keyword>
<dbReference type="Proteomes" id="UP000190951">
    <property type="component" value="Chromosome"/>
</dbReference>
<dbReference type="Pfam" id="PF00005">
    <property type="entry name" value="ABC_tran"/>
    <property type="match status" value="1"/>
</dbReference>
<proteinExistence type="predicted"/>
<dbReference type="KEGG" id="crw:CROST_038390"/>
<gene>
    <name evidence="8" type="ORF">CROST_038390</name>
</gene>
<dbReference type="Gene3D" id="3.40.50.300">
    <property type="entry name" value="P-loop containing nucleotide triphosphate hydrolases"/>
    <property type="match status" value="1"/>
</dbReference>
<evidence type="ECO:0000256" key="6">
    <source>
        <dbReference type="ARBA" id="ARBA00022967"/>
    </source>
</evidence>
<sequence length="282" mass="31699">MENIIVMKDIKKIYKDKEVLNNLNFEVKRNEIFGLLGPSGAGKTTTIKILTSQIIPTSGKAVVLGQDIYSFNRSILSRVGILSDNSGVYERLTVWDNLKLFADICGAKKEAIEELLDRVGLGNDKRTIIKKLSKGMKQRLVLARSIINKPELLFLDEPTSSLDPSISNEIHKLLKEINSEGTTIFLTTHDMAEADKLCDRIAFLNDGAIVELDSPENLKLKYSKPVIQIKLKNSDRKITLSKSPESAEKIKLWLQSEQLESIHSYEPSIEEIFLKVTGRKLS</sequence>
<keyword evidence="3" id="KW-1003">Cell membrane</keyword>
<dbReference type="FunFam" id="3.40.50.300:FF:000589">
    <property type="entry name" value="ABC transporter, ATP-binding subunit"/>
    <property type="match status" value="1"/>
</dbReference>
<evidence type="ECO:0000256" key="2">
    <source>
        <dbReference type="ARBA" id="ARBA00022448"/>
    </source>
</evidence>
<evidence type="ECO:0000256" key="3">
    <source>
        <dbReference type="ARBA" id="ARBA00022475"/>
    </source>
</evidence>
<dbReference type="InterPro" id="IPR017871">
    <property type="entry name" value="ABC_transporter-like_CS"/>
</dbReference>
<dbReference type="SUPFAM" id="SSF52540">
    <property type="entry name" value="P-loop containing nucleoside triphosphate hydrolases"/>
    <property type="match status" value="1"/>
</dbReference>
<dbReference type="InterPro" id="IPR003439">
    <property type="entry name" value="ABC_transporter-like_ATP-bd"/>
</dbReference>
<organism evidence="8 9">
    <name type="scientific">Clostridium felsineum</name>
    <dbReference type="NCBI Taxonomy" id="36839"/>
    <lineage>
        <taxon>Bacteria</taxon>
        <taxon>Bacillati</taxon>
        <taxon>Bacillota</taxon>
        <taxon>Clostridia</taxon>
        <taxon>Eubacteriales</taxon>
        <taxon>Clostridiaceae</taxon>
        <taxon>Clostridium</taxon>
    </lineage>
</organism>
<keyword evidence="6" id="KW-1278">Translocase</keyword>
<dbReference type="GO" id="GO:0005524">
    <property type="term" value="F:ATP binding"/>
    <property type="evidence" value="ECO:0007669"/>
    <property type="project" value="UniProtKB-KW"/>
</dbReference>
<keyword evidence="4" id="KW-0547">Nucleotide-binding</keyword>
<dbReference type="AlphaFoldDB" id="A0A1S8MH20"/>
<keyword evidence="5 8" id="KW-0067">ATP-binding</keyword>
<evidence type="ECO:0000256" key="4">
    <source>
        <dbReference type="ARBA" id="ARBA00022741"/>
    </source>
</evidence>
<name>A0A1S8MH20_9CLOT</name>